<dbReference type="PANTHER" id="PTHR15633">
    <property type="entry name" value="NUCLEOLAR PROTEIN 11"/>
    <property type="match status" value="1"/>
</dbReference>
<feature type="compositionally biased region" description="Low complexity" evidence="1">
    <location>
        <begin position="664"/>
        <end position="698"/>
    </location>
</feature>
<feature type="region of interest" description="Disordered" evidence="1">
    <location>
        <begin position="653"/>
        <end position="723"/>
    </location>
</feature>
<dbReference type="PANTHER" id="PTHR15633:SF2">
    <property type="entry name" value="NUCLEOLAR PROTEIN 11"/>
    <property type="match status" value="1"/>
</dbReference>
<dbReference type="GO" id="GO:0030490">
    <property type="term" value="P:maturation of SSU-rRNA"/>
    <property type="evidence" value="ECO:0007669"/>
    <property type="project" value="InterPro"/>
</dbReference>
<dbReference type="GO" id="GO:0005730">
    <property type="term" value="C:nucleolus"/>
    <property type="evidence" value="ECO:0007669"/>
    <property type="project" value="TreeGrafter"/>
</dbReference>
<dbReference type="OrthoDB" id="513382at2759"/>
<keyword evidence="3" id="KW-1185">Reference proteome</keyword>
<reference evidence="2" key="2">
    <citation type="submission" date="2020-11" db="EMBL/GenBank/DDBJ databases">
        <authorList>
            <person name="Cecchin M."/>
            <person name="Marcolungo L."/>
            <person name="Rossato M."/>
            <person name="Girolomoni L."/>
            <person name="Cosentino E."/>
            <person name="Cuine S."/>
            <person name="Li-Beisson Y."/>
            <person name="Delledonne M."/>
            <person name="Ballottari M."/>
        </authorList>
    </citation>
    <scope>NUCLEOTIDE SEQUENCE</scope>
    <source>
        <strain evidence="2">211/11P</strain>
        <tissue evidence="2">Whole cell</tissue>
    </source>
</reference>
<accession>A0A9D4TNB2</accession>
<protein>
    <submittedName>
        <fullName evidence="2">Uncharacterized protein</fullName>
    </submittedName>
</protein>
<reference evidence="2" key="1">
    <citation type="journal article" date="2019" name="Plant J.">
        <title>Chlorella vulgaris genome assembly and annotation reveals the molecular basis for metabolic acclimation to high light conditions.</title>
        <authorList>
            <person name="Cecchin M."/>
            <person name="Marcolungo L."/>
            <person name="Rossato M."/>
            <person name="Girolomoni L."/>
            <person name="Cosentino E."/>
            <person name="Cuine S."/>
            <person name="Li-Beisson Y."/>
            <person name="Delledonne M."/>
            <person name="Ballottari M."/>
        </authorList>
    </citation>
    <scope>NUCLEOTIDE SEQUENCE</scope>
    <source>
        <strain evidence="2">211/11P</strain>
    </source>
</reference>
<dbReference type="GO" id="GO:0003723">
    <property type="term" value="F:RNA binding"/>
    <property type="evidence" value="ECO:0007669"/>
    <property type="project" value="TreeGrafter"/>
</dbReference>
<organism evidence="2 3">
    <name type="scientific">Chlorella vulgaris</name>
    <name type="common">Green alga</name>
    <dbReference type="NCBI Taxonomy" id="3077"/>
    <lineage>
        <taxon>Eukaryota</taxon>
        <taxon>Viridiplantae</taxon>
        <taxon>Chlorophyta</taxon>
        <taxon>core chlorophytes</taxon>
        <taxon>Trebouxiophyceae</taxon>
        <taxon>Chlorellales</taxon>
        <taxon>Chlorellaceae</taxon>
        <taxon>Chlorella clade</taxon>
        <taxon>Chlorella</taxon>
    </lineage>
</organism>
<evidence type="ECO:0000313" key="2">
    <source>
        <dbReference type="EMBL" id="KAI3430425.1"/>
    </source>
</evidence>
<evidence type="ECO:0000313" key="3">
    <source>
        <dbReference type="Proteomes" id="UP001055712"/>
    </source>
</evidence>
<proteinExistence type="predicted"/>
<gene>
    <name evidence="2" type="ORF">D9Q98_005020</name>
</gene>
<evidence type="ECO:0000256" key="1">
    <source>
        <dbReference type="SAM" id="MobiDB-lite"/>
    </source>
</evidence>
<dbReference type="InterPro" id="IPR042859">
    <property type="entry name" value="NOL11"/>
</dbReference>
<sequence length="958" mass="98094">MSHAHLLCTGPIGGAVSLGKNRVLVSVQGDGVTCYDVTTRAPVLAWALGSTDQDFSSAAIYDYATNLCFAAVRPRAAASASGKSSVLAWSADASNGTIAKLSQAIHLPDLHALFPVSHTPEGEEEEAAAAAAEDKMDAEVDGSGNALPGVLAVFAAGGAALCSGTDVVAEAEGGPGQHTVAACYQRNVLVTVHSDSRGSGAVSATVYRVQGAELQAEPAVELLPPTTGCRAVAAASTPERTAVLWSDGSVAVYLVPGDVRPLVPGPDFSGPSRRPAVHRRLAGFRLPASKAKAAATKKRGAASEPAAAAAGVAMAAMSERQVAVVGWATDSNGALVLRLVVLETNAACVQIAHDFSAQDVGMSAFDPSKPVQVDCLGSGTNQLAVTVGTAVLIVTCADLKPPTLANLLGALAVDKALAAMRADDSTGLGSAGTGLLRMPAPGGGAAGAAPGAPLLGSTVAVNPAALAAARVLHADDLAALCNPLGGAPRPMEGLMEAKQPVKRAQWLVEGEVTWRCTQEESSAAIEQEERRVWQAVQEPAAAALQSDAALQQLLEPLLGLCCSSGLELSPRLVCRLLMLAAEKEFWGAVAAILAAQHPGLLSDVPGLAAAAADAGQFTIMEQLLQCSAAKTPVAEAAALLRVLVSPASSEAAGQAREARHEAAKAATDAAAAAAQQAAQGPAEQQQQQQGEQPSQTQEGGSTPEQPLGRRRRRKAEDEAAAKQAEAAAAAAAAAGAQAAAAEGPGAGGQRGAAALPAAQLPLCEVLTKPGAREQAVATCCRAAVEGLSPSDSCLHPLVSLHHPQQILRDAMRSLTAEQAVQLLRYATAMLRNHLTLVGGCTVGWQPPLQLPAGVVLPPQGAVFSWANAILDAKTFQLSHEPEAVTLMAELRALVKQQLANTKPMLRLAGMIEQLLQQQQQHTQLMAKTAHYSVQWLDLRVRSPEEQTQQAASAVPPML</sequence>
<name>A0A9D4TNB2_CHLVU</name>
<dbReference type="AlphaFoldDB" id="A0A9D4TNB2"/>
<dbReference type="Proteomes" id="UP001055712">
    <property type="component" value="Unassembled WGS sequence"/>
</dbReference>
<comment type="caution">
    <text evidence="2">The sequence shown here is derived from an EMBL/GenBank/DDBJ whole genome shotgun (WGS) entry which is preliminary data.</text>
</comment>
<dbReference type="EMBL" id="SIDB01000007">
    <property type="protein sequence ID" value="KAI3430425.1"/>
    <property type="molecule type" value="Genomic_DNA"/>
</dbReference>